<protein>
    <recommendedName>
        <fullName evidence="4">RNase H domain-containing protein</fullName>
    </recommendedName>
</protein>
<dbReference type="AlphaFoldDB" id="A0A6G0YQL7"/>
<gene>
    <name evidence="2" type="ORF">FWK35_00004733</name>
</gene>
<proteinExistence type="predicted"/>
<dbReference type="EMBL" id="VUJU01002812">
    <property type="protein sequence ID" value="KAF0760018.1"/>
    <property type="molecule type" value="Genomic_DNA"/>
</dbReference>
<dbReference type="Proteomes" id="UP000478052">
    <property type="component" value="Unassembled WGS sequence"/>
</dbReference>
<evidence type="ECO:0000313" key="3">
    <source>
        <dbReference type="Proteomes" id="UP000478052"/>
    </source>
</evidence>
<feature type="region of interest" description="Disordered" evidence="1">
    <location>
        <begin position="84"/>
        <end position="103"/>
    </location>
</feature>
<reference evidence="2 3" key="1">
    <citation type="submission" date="2019-08" db="EMBL/GenBank/DDBJ databases">
        <title>Whole genome of Aphis craccivora.</title>
        <authorList>
            <person name="Voronova N.V."/>
            <person name="Shulinski R.S."/>
            <person name="Bandarenka Y.V."/>
            <person name="Zhorov D.G."/>
            <person name="Warner D."/>
        </authorList>
    </citation>
    <scope>NUCLEOTIDE SEQUENCE [LARGE SCALE GENOMIC DNA]</scope>
    <source>
        <strain evidence="2">180601</strain>
        <tissue evidence="2">Whole Body</tissue>
    </source>
</reference>
<evidence type="ECO:0000313" key="2">
    <source>
        <dbReference type="EMBL" id="KAF0760018.1"/>
    </source>
</evidence>
<evidence type="ECO:0008006" key="4">
    <source>
        <dbReference type="Google" id="ProtNLM"/>
    </source>
</evidence>
<comment type="caution">
    <text evidence="2">The sequence shown here is derived from an EMBL/GenBank/DDBJ whole genome shotgun (WGS) entry which is preliminary data.</text>
</comment>
<evidence type="ECO:0000256" key="1">
    <source>
        <dbReference type="SAM" id="MobiDB-lite"/>
    </source>
</evidence>
<feature type="compositionally biased region" description="Polar residues" evidence="1">
    <location>
        <begin position="90"/>
        <end position="103"/>
    </location>
</feature>
<name>A0A6G0YQL7_APHCR</name>
<sequence length="103" mass="11852">MSKDESPLCDSCDVILTVNHIITECNKYNQYRNQFYISEQICQALRPNPQDEKNLINVNTNKITEICVDKKVLAVQNKFKIPHKPLNHNPPVSSTTLKKNINL</sequence>
<organism evidence="2 3">
    <name type="scientific">Aphis craccivora</name>
    <name type="common">Cowpea aphid</name>
    <dbReference type="NCBI Taxonomy" id="307492"/>
    <lineage>
        <taxon>Eukaryota</taxon>
        <taxon>Metazoa</taxon>
        <taxon>Ecdysozoa</taxon>
        <taxon>Arthropoda</taxon>
        <taxon>Hexapoda</taxon>
        <taxon>Insecta</taxon>
        <taxon>Pterygota</taxon>
        <taxon>Neoptera</taxon>
        <taxon>Paraneoptera</taxon>
        <taxon>Hemiptera</taxon>
        <taxon>Sternorrhyncha</taxon>
        <taxon>Aphidomorpha</taxon>
        <taxon>Aphidoidea</taxon>
        <taxon>Aphididae</taxon>
        <taxon>Aphidini</taxon>
        <taxon>Aphis</taxon>
        <taxon>Aphis</taxon>
    </lineage>
</organism>
<accession>A0A6G0YQL7</accession>
<keyword evidence="3" id="KW-1185">Reference proteome</keyword>